<feature type="binding site" evidence="12">
    <location>
        <begin position="13"/>
        <end position="20"/>
    </location>
    <ligand>
        <name>ATP</name>
        <dbReference type="ChEBI" id="CHEBI:30616"/>
    </ligand>
</feature>
<evidence type="ECO:0000313" key="15">
    <source>
        <dbReference type="Proteomes" id="UP000253941"/>
    </source>
</evidence>
<dbReference type="PANTHER" id="PTHR10344">
    <property type="entry name" value="THYMIDYLATE KINASE"/>
    <property type="match status" value="1"/>
</dbReference>
<evidence type="ECO:0000256" key="3">
    <source>
        <dbReference type="ARBA" id="ARBA00017144"/>
    </source>
</evidence>
<accession>A0A369T9M5</accession>
<dbReference type="GO" id="GO:0006233">
    <property type="term" value="P:dTDP biosynthetic process"/>
    <property type="evidence" value="ECO:0007669"/>
    <property type="project" value="InterPro"/>
</dbReference>
<dbReference type="PANTHER" id="PTHR10344:SF4">
    <property type="entry name" value="UMP-CMP KINASE 2, MITOCHONDRIAL"/>
    <property type="match status" value="1"/>
</dbReference>
<dbReference type="AlphaFoldDB" id="A0A369T9M5"/>
<dbReference type="GO" id="GO:0005829">
    <property type="term" value="C:cytosol"/>
    <property type="evidence" value="ECO:0007669"/>
    <property type="project" value="TreeGrafter"/>
</dbReference>
<keyword evidence="6 12" id="KW-0547">Nucleotide-binding</keyword>
<evidence type="ECO:0000256" key="11">
    <source>
        <dbReference type="ARBA" id="ARBA00057735"/>
    </source>
</evidence>
<dbReference type="Proteomes" id="UP000253941">
    <property type="component" value="Unassembled WGS sequence"/>
</dbReference>
<keyword evidence="5 12" id="KW-0545">Nucleotide biosynthesis</keyword>
<evidence type="ECO:0000256" key="5">
    <source>
        <dbReference type="ARBA" id="ARBA00022727"/>
    </source>
</evidence>
<dbReference type="EMBL" id="QPMH01000007">
    <property type="protein sequence ID" value="RDD62029.1"/>
    <property type="molecule type" value="Genomic_DNA"/>
</dbReference>
<keyword evidence="8 12" id="KW-0067">ATP-binding</keyword>
<dbReference type="CDD" id="cd01672">
    <property type="entry name" value="TMPK"/>
    <property type="match status" value="1"/>
</dbReference>
<dbReference type="GO" id="GO:0004798">
    <property type="term" value="F:dTMP kinase activity"/>
    <property type="evidence" value="ECO:0007669"/>
    <property type="project" value="UniProtKB-UniRule"/>
</dbReference>
<comment type="catalytic activity">
    <reaction evidence="10 12">
        <text>dTMP + ATP = dTDP + ADP</text>
        <dbReference type="Rhea" id="RHEA:13517"/>
        <dbReference type="ChEBI" id="CHEBI:30616"/>
        <dbReference type="ChEBI" id="CHEBI:58369"/>
        <dbReference type="ChEBI" id="CHEBI:63528"/>
        <dbReference type="ChEBI" id="CHEBI:456216"/>
        <dbReference type="EC" id="2.7.4.9"/>
    </reaction>
</comment>
<comment type="function">
    <text evidence="11 12">Phosphorylation of dTMP to form dTDP in both de novo and salvage pathways of dTTP synthesis.</text>
</comment>
<evidence type="ECO:0000313" key="14">
    <source>
        <dbReference type="EMBL" id="RDD62029.1"/>
    </source>
</evidence>
<feature type="domain" description="Thymidylate kinase-like" evidence="13">
    <location>
        <begin position="11"/>
        <end position="200"/>
    </location>
</feature>
<gene>
    <name evidence="12" type="primary">tmk</name>
    <name evidence="14" type="ORF">DRB17_09300</name>
</gene>
<protein>
    <recommendedName>
        <fullName evidence="3 12">Thymidylate kinase</fullName>
        <ecNumber evidence="2 12">2.7.4.9</ecNumber>
    </recommendedName>
    <alternativeName>
        <fullName evidence="9 12">dTMP kinase</fullName>
    </alternativeName>
</protein>
<dbReference type="InterPro" id="IPR039430">
    <property type="entry name" value="Thymidylate_kin-like_dom"/>
</dbReference>
<evidence type="ECO:0000259" key="13">
    <source>
        <dbReference type="Pfam" id="PF02223"/>
    </source>
</evidence>
<organism evidence="14 15">
    <name type="scientific">Ferruginivarius sediminum</name>
    <dbReference type="NCBI Taxonomy" id="2661937"/>
    <lineage>
        <taxon>Bacteria</taxon>
        <taxon>Pseudomonadati</taxon>
        <taxon>Pseudomonadota</taxon>
        <taxon>Alphaproteobacteria</taxon>
        <taxon>Rhodospirillales</taxon>
        <taxon>Rhodospirillaceae</taxon>
        <taxon>Ferruginivarius</taxon>
    </lineage>
</organism>
<dbReference type="FunFam" id="3.40.50.300:FF:000225">
    <property type="entry name" value="Thymidylate kinase"/>
    <property type="match status" value="1"/>
</dbReference>
<keyword evidence="15" id="KW-1185">Reference proteome</keyword>
<dbReference type="GO" id="GO:0005524">
    <property type="term" value="F:ATP binding"/>
    <property type="evidence" value="ECO:0007669"/>
    <property type="project" value="UniProtKB-UniRule"/>
</dbReference>
<keyword evidence="4 12" id="KW-0808">Transferase</keyword>
<sequence length="213" mass="23468">MNAGAGHFITFEGGEGAGKTTQIAKLAEVLEQRGRDVVRTREPGGSPAAEEIRGLLLHHETSWEPLSEALLHYAARCEHLRETIRPALARGAWVLCDRFSDSTLAYQGYALGLNRDAIETLERLVVAGTGPDLTIILDVSPNVGMARLGKRGGDKDRYERMDSDFHVRLRDGFLQIARESPARCVVVDAERDPEAVHKDVLTAVRDKLRTFPG</sequence>
<dbReference type="SUPFAM" id="SSF52540">
    <property type="entry name" value="P-loop containing nucleoside triphosphate hydrolases"/>
    <property type="match status" value="1"/>
</dbReference>
<evidence type="ECO:0000256" key="9">
    <source>
        <dbReference type="ARBA" id="ARBA00029962"/>
    </source>
</evidence>
<dbReference type="GO" id="GO:0006235">
    <property type="term" value="P:dTTP biosynthetic process"/>
    <property type="evidence" value="ECO:0007669"/>
    <property type="project" value="UniProtKB-UniRule"/>
</dbReference>
<dbReference type="PROSITE" id="PS01331">
    <property type="entry name" value="THYMIDYLATE_KINASE"/>
    <property type="match status" value="1"/>
</dbReference>
<dbReference type="GO" id="GO:0006227">
    <property type="term" value="P:dUDP biosynthetic process"/>
    <property type="evidence" value="ECO:0007669"/>
    <property type="project" value="TreeGrafter"/>
</dbReference>
<dbReference type="RefSeq" id="WP_114581927.1">
    <property type="nucleotide sequence ID" value="NZ_QPMH01000007.1"/>
</dbReference>
<evidence type="ECO:0000256" key="12">
    <source>
        <dbReference type="HAMAP-Rule" id="MF_00165"/>
    </source>
</evidence>
<proteinExistence type="inferred from homology"/>
<dbReference type="InterPro" id="IPR018094">
    <property type="entry name" value="Thymidylate_kinase"/>
</dbReference>
<evidence type="ECO:0000256" key="8">
    <source>
        <dbReference type="ARBA" id="ARBA00022840"/>
    </source>
</evidence>
<name>A0A369T9M5_9PROT</name>
<dbReference type="InterPro" id="IPR027417">
    <property type="entry name" value="P-loop_NTPase"/>
</dbReference>
<evidence type="ECO:0000256" key="7">
    <source>
        <dbReference type="ARBA" id="ARBA00022777"/>
    </source>
</evidence>
<keyword evidence="7 12" id="KW-0418">Kinase</keyword>
<dbReference type="Gene3D" id="3.40.50.300">
    <property type="entry name" value="P-loop containing nucleotide triphosphate hydrolases"/>
    <property type="match status" value="1"/>
</dbReference>
<dbReference type="HAMAP" id="MF_00165">
    <property type="entry name" value="Thymidylate_kinase"/>
    <property type="match status" value="1"/>
</dbReference>
<dbReference type="InterPro" id="IPR018095">
    <property type="entry name" value="Thymidylate_kin_CS"/>
</dbReference>
<comment type="caution">
    <text evidence="14">The sequence shown here is derived from an EMBL/GenBank/DDBJ whole genome shotgun (WGS) entry which is preliminary data.</text>
</comment>
<comment type="similarity">
    <text evidence="1 12">Belongs to the thymidylate kinase family.</text>
</comment>
<evidence type="ECO:0000256" key="2">
    <source>
        <dbReference type="ARBA" id="ARBA00012980"/>
    </source>
</evidence>
<dbReference type="EC" id="2.7.4.9" evidence="2 12"/>
<evidence type="ECO:0000256" key="6">
    <source>
        <dbReference type="ARBA" id="ARBA00022741"/>
    </source>
</evidence>
<evidence type="ECO:0000256" key="1">
    <source>
        <dbReference type="ARBA" id="ARBA00009776"/>
    </source>
</evidence>
<dbReference type="Pfam" id="PF02223">
    <property type="entry name" value="Thymidylate_kin"/>
    <property type="match status" value="1"/>
</dbReference>
<evidence type="ECO:0000256" key="10">
    <source>
        <dbReference type="ARBA" id="ARBA00048743"/>
    </source>
</evidence>
<evidence type="ECO:0000256" key="4">
    <source>
        <dbReference type="ARBA" id="ARBA00022679"/>
    </source>
</evidence>
<reference evidence="14 15" key="1">
    <citation type="submission" date="2018-07" db="EMBL/GenBank/DDBJ databases">
        <title>Venubactetium sediminum gen. nov., sp. nov., isolated from a marine solar saltern.</title>
        <authorList>
            <person name="Wang S."/>
        </authorList>
    </citation>
    <scope>NUCLEOTIDE SEQUENCE [LARGE SCALE GENOMIC DNA]</scope>
    <source>
        <strain evidence="14 15">WD2A32</strain>
    </source>
</reference>
<dbReference type="NCBIfam" id="TIGR00041">
    <property type="entry name" value="DTMP_kinase"/>
    <property type="match status" value="1"/>
</dbReference>